<name>A0A9X2S8T1_9BACL</name>
<evidence type="ECO:0000256" key="2">
    <source>
        <dbReference type="ARBA" id="ARBA00022448"/>
    </source>
</evidence>
<evidence type="ECO:0000256" key="4">
    <source>
        <dbReference type="ARBA" id="ARBA00022692"/>
    </source>
</evidence>
<evidence type="ECO:0000256" key="6">
    <source>
        <dbReference type="ARBA" id="ARBA00023136"/>
    </source>
</evidence>
<protein>
    <submittedName>
        <fullName evidence="9">Sugar ABC transporter permease</fullName>
    </submittedName>
</protein>
<dbReference type="Proteomes" id="UP001141950">
    <property type="component" value="Unassembled WGS sequence"/>
</dbReference>
<dbReference type="RefSeq" id="WP_257446016.1">
    <property type="nucleotide sequence ID" value="NZ_JANIPJ010000008.1"/>
</dbReference>
<dbReference type="GO" id="GO:0005886">
    <property type="term" value="C:plasma membrane"/>
    <property type="evidence" value="ECO:0007669"/>
    <property type="project" value="UniProtKB-SubCell"/>
</dbReference>
<evidence type="ECO:0000256" key="3">
    <source>
        <dbReference type="ARBA" id="ARBA00022475"/>
    </source>
</evidence>
<feature type="transmembrane region" description="Helical" evidence="7">
    <location>
        <begin position="109"/>
        <end position="130"/>
    </location>
</feature>
<dbReference type="SUPFAM" id="SSF161098">
    <property type="entry name" value="MetI-like"/>
    <property type="match status" value="1"/>
</dbReference>
<dbReference type="PROSITE" id="PS50928">
    <property type="entry name" value="ABC_TM1"/>
    <property type="match status" value="1"/>
</dbReference>
<accession>A0A9X2S8T1</accession>
<evidence type="ECO:0000256" key="1">
    <source>
        <dbReference type="ARBA" id="ARBA00004651"/>
    </source>
</evidence>
<evidence type="ECO:0000259" key="8">
    <source>
        <dbReference type="PROSITE" id="PS50928"/>
    </source>
</evidence>
<organism evidence="9 10">
    <name type="scientific">Paenibacillus soyae</name>
    <dbReference type="NCBI Taxonomy" id="2969249"/>
    <lineage>
        <taxon>Bacteria</taxon>
        <taxon>Bacillati</taxon>
        <taxon>Bacillota</taxon>
        <taxon>Bacilli</taxon>
        <taxon>Bacillales</taxon>
        <taxon>Paenibacillaceae</taxon>
        <taxon>Paenibacillus</taxon>
    </lineage>
</organism>
<dbReference type="Pfam" id="PF00528">
    <property type="entry name" value="BPD_transp_1"/>
    <property type="match status" value="1"/>
</dbReference>
<dbReference type="PANTHER" id="PTHR30193">
    <property type="entry name" value="ABC TRANSPORTER PERMEASE PROTEIN"/>
    <property type="match status" value="1"/>
</dbReference>
<keyword evidence="4 7" id="KW-0812">Transmembrane</keyword>
<dbReference type="EMBL" id="JANIPJ010000008">
    <property type="protein sequence ID" value="MCR2804739.1"/>
    <property type="molecule type" value="Genomic_DNA"/>
</dbReference>
<gene>
    <name evidence="9" type="ORF">NQZ67_12700</name>
</gene>
<dbReference type="InterPro" id="IPR035906">
    <property type="entry name" value="MetI-like_sf"/>
</dbReference>
<feature type="transmembrane region" description="Helical" evidence="7">
    <location>
        <begin position="12"/>
        <end position="36"/>
    </location>
</feature>
<dbReference type="InterPro" id="IPR051393">
    <property type="entry name" value="ABC_transporter_permease"/>
</dbReference>
<sequence>MQIHRFKEHFAGYMFILPSLIGFTAFMLYPIIYSIFLSLMDWNMYQGFGGSTFVGLDNYLEVFKNEYFMGGLINNIKLLVFAVPILLMLALTLAHLLNSQVFGKGALRTVYFLPYITTITATAIVFAALFHEELGPVNGFLRSIGIENAPRWLGSVEWSLPTISIFWVWRNLGYCILIFLAGLQAISPSYYEAAEIDGASGIQKFFRITMPLVSPITFFLAVTMAIFSFSMFAEVKVMTEGGPGTSSYTIVYHIYKEAFERYDMGYASAASIIFFIIILAITTIQWLGQKKWVNY</sequence>
<keyword evidence="5 7" id="KW-1133">Transmembrane helix</keyword>
<dbReference type="AlphaFoldDB" id="A0A9X2S8T1"/>
<comment type="caution">
    <text evidence="9">The sequence shown here is derived from an EMBL/GenBank/DDBJ whole genome shotgun (WGS) entry which is preliminary data.</text>
</comment>
<feature type="domain" description="ABC transmembrane type-1" evidence="8">
    <location>
        <begin position="72"/>
        <end position="285"/>
    </location>
</feature>
<feature type="transmembrane region" description="Helical" evidence="7">
    <location>
        <begin position="78"/>
        <end position="97"/>
    </location>
</feature>
<evidence type="ECO:0000256" key="7">
    <source>
        <dbReference type="RuleBase" id="RU363032"/>
    </source>
</evidence>
<feature type="transmembrane region" description="Helical" evidence="7">
    <location>
        <begin position="212"/>
        <end position="233"/>
    </location>
</feature>
<keyword evidence="10" id="KW-1185">Reference proteome</keyword>
<evidence type="ECO:0000313" key="9">
    <source>
        <dbReference type="EMBL" id="MCR2804739.1"/>
    </source>
</evidence>
<keyword evidence="2 7" id="KW-0813">Transport</keyword>
<dbReference type="Gene3D" id="1.10.3720.10">
    <property type="entry name" value="MetI-like"/>
    <property type="match status" value="1"/>
</dbReference>
<evidence type="ECO:0000313" key="10">
    <source>
        <dbReference type="Proteomes" id="UP001141950"/>
    </source>
</evidence>
<dbReference type="PANTHER" id="PTHR30193:SF37">
    <property type="entry name" value="INNER MEMBRANE ABC TRANSPORTER PERMEASE PROTEIN YCJO"/>
    <property type="match status" value="1"/>
</dbReference>
<dbReference type="CDD" id="cd06261">
    <property type="entry name" value="TM_PBP2"/>
    <property type="match status" value="1"/>
</dbReference>
<proteinExistence type="inferred from homology"/>
<feature type="transmembrane region" description="Helical" evidence="7">
    <location>
        <begin position="266"/>
        <end position="287"/>
    </location>
</feature>
<keyword evidence="6 7" id="KW-0472">Membrane</keyword>
<evidence type="ECO:0000256" key="5">
    <source>
        <dbReference type="ARBA" id="ARBA00022989"/>
    </source>
</evidence>
<comment type="similarity">
    <text evidence="7">Belongs to the binding-protein-dependent transport system permease family.</text>
</comment>
<dbReference type="InterPro" id="IPR000515">
    <property type="entry name" value="MetI-like"/>
</dbReference>
<dbReference type="GO" id="GO:0055085">
    <property type="term" value="P:transmembrane transport"/>
    <property type="evidence" value="ECO:0007669"/>
    <property type="project" value="InterPro"/>
</dbReference>
<reference evidence="9" key="1">
    <citation type="submission" date="2022-08" db="EMBL/GenBank/DDBJ databases">
        <title>The genomic sequence of strain Paenibacillus sp. SCIV0701.</title>
        <authorList>
            <person name="Zhao H."/>
        </authorList>
    </citation>
    <scope>NUCLEOTIDE SEQUENCE</scope>
    <source>
        <strain evidence="9">SCIV0701</strain>
    </source>
</reference>
<comment type="subcellular location">
    <subcellularLocation>
        <location evidence="1 7">Cell membrane</location>
        <topology evidence="1 7">Multi-pass membrane protein</topology>
    </subcellularLocation>
</comment>
<feature type="transmembrane region" description="Helical" evidence="7">
    <location>
        <begin position="171"/>
        <end position="191"/>
    </location>
</feature>
<keyword evidence="3" id="KW-1003">Cell membrane</keyword>